<comment type="subcellular location">
    <subcellularLocation>
        <location evidence="1 6">Nucleus</location>
    </subcellularLocation>
</comment>
<protein>
    <recommendedName>
        <fullName evidence="6">Mediator of RNA polymerase II transcription subunit 10</fullName>
    </recommendedName>
    <alternativeName>
        <fullName evidence="6">Mediator complex subunit 10</fullName>
    </alternativeName>
</protein>
<keyword evidence="4 6" id="KW-0804">Transcription</keyword>
<dbReference type="InterPro" id="IPR019145">
    <property type="entry name" value="Mediator_Med10"/>
</dbReference>
<dbReference type="EMBL" id="LT554074">
    <property type="protein sequence ID" value="SAM03230.1"/>
    <property type="molecule type" value="Genomic_DNA"/>
</dbReference>
<accession>A0A163L0R4</accession>
<dbReference type="Proteomes" id="UP000078561">
    <property type="component" value="Unassembled WGS sequence"/>
</dbReference>
<dbReference type="OrthoDB" id="337270at2759"/>
<evidence type="ECO:0000256" key="6">
    <source>
        <dbReference type="RuleBase" id="RU364146"/>
    </source>
</evidence>
<evidence type="ECO:0000256" key="5">
    <source>
        <dbReference type="ARBA" id="ARBA00023242"/>
    </source>
</evidence>
<dbReference type="GO" id="GO:0003712">
    <property type="term" value="F:transcription coregulator activity"/>
    <property type="evidence" value="ECO:0007669"/>
    <property type="project" value="InterPro"/>
</dbReference>
<dbReference type="GO" id="GO:0006357">
    <property type="term" value="P:regulation of transcription by RNA polymerase II"/>
    <property type="evidence" value="ECO:0007669"/>
    <property type="project" value="InterPro"/>
</dbReference>
<dbReference type="GO" id="GO:0016592">
    <property type="term" value="C:mediator complex"/>
    <property type="evidence" value="ECO:0007669"/>
    <property type="project" value="InterPro"/>
</dbReference>
<comment type="function">
    <text evidence="6">Component of the Mediator complex, a coactivator involved in the regulated transcription of nearly all RNA polymerase II-dependent genes. Mediator functions as a bridge to convey information from gene-specific regulatory proteins to the basal RNA polymerase II transcription machinery. Mediator is recruited to promoters by direct interactions with regulatory proteins and serves as a scaffold for the assembly of a functional preinitiation complex with RNA polymerase II and the general transcription factors.</text>
</comment>
<evidence type="ECO:0000256" key="1">
    <source>
        <dbReference type="ARBA" id="ARBA00004123"/>
    </source>
</evidence>
<organism evidence="8">
    <name type="scientific">Absidia glauca</name>
    <name type="common">Pin mould</name>
    <dbReference type="NCBI Taxonomy" id="4829"/>
    <lineage>
        <taxon>Eukaryota</taxon>
        <taxon>Fungi</taxon>
        <taxon>Fungi incertae sedis</taxon>
        <taxon>Mucoromycota</taxon>
        <taxon>Mucoromycotina</taxon>
        <taxon>Mucoromycetes</taxon>
        <taxon>Mucorales</taxon>
        <taxon>Cunninghamellaceae</taxon>
        <taxon>Absidia</taxon>
    </lineage>
</organism>
<dbReference type="AlphaFoldDB" id="A0A163L0R4"/>
<reference evidence="8" key="1">
    <citation type="submission" date="2016-04" db="EMBL/GenBank/DDBJ databases">
        <authorList>
            <person name="Evans L.H."/>
            <person name="Alamgir A."/>
            <person name="Owens N."/>
            <person name="Weber N.D."/>
            <person name="Virtaneva K."/>
            <person name="Barbian K."/>
            <person name="Babar A."/>
            <person name="Rosenke K."/>
        </authorList>
    </citation>
    <scope>NUCLEOTIDE SEQUENCE [LARGE SCALE GENOMIC DNA]</scope>
    <source>
        <strain evidence="8">CBS 101.48</strain>
    </source>
</reference>
<proteinExistence type="inferred from homology"/>
<keyword evidence="9" id="KW-1185">Reference proteome</keyword>
<name>A0A163L0R4_ABSGL</name>
<keyword evidence="5 6" id="KW-0539">Nucleus</keyword>
<comment type="subunit">
    <text evidence="6">Component of the Mediator complex.</text>
</comment>
<gene>
    <name evidence="8" type="primary">ABSGL_09048.1 scaffold 10677</name>
    <name evidence="6" type="synonym">MED10</name>
</gene>
<comment type="similarity">
    <text evidence="2 6">Belongs to the Mediator complex subunit 10 family.</text>
</comment>
<keyword evidence="3 6" id="KW-0805">Transcription regulation</keyword>
<dbReference type="Pfam" id="PF09748">
    <property type="entry name" value="Med10"/>
    <property type="match status" value="1"/>
</dbReference>
<evidence type="ECO:0000313" key="9">
    <source>
        <dbReference type="Proteomes" id="UP000078561"/>
    </source>
</evidence>
<dbReference type="STRING" id="4829.A0A163L0R4"/>
<evidence type="ECO:0000313" key="8">
    <source>
        <dbReference type="EMBL" id="SAM03230.1"/>
    </source>
</evidence>
<feature type="region of interest" description="Disordered" evidence="7">
    <location>
        <begin position="1"/>
        <end position="27"/>
    </location>
</feature>
<keyword evidence="6" id="KW-0010">Activator</keyword>
<dbReference type="InParanoid" id="A0A163L0R4"/>
<dbReference type="FunCoup" id="A0A163L0R4">
    <property type="interactions" value="451"/>
</dbReference>
<evidence type="ECO:0000256" key="7">
    <source>
        <dbReference type="SAM" id="MobiDB-lite"/>
    </source>
</evidence>
<evidence type="ECO:0000256" key="4">
    <source>
        <dbReference type="ARBA" id="ARBA00023163"/>
    </source>
</evidence>
<evidence type="ECO:0000256" key="2">
    <source>
        <dbReference type="ARBA" id="ARBA00005389"/>
    </source>
</evidence>
<dbReference type="OMA" id="QYQRAKM"/>
<feature type="region of interest" description="Disordered" evidence="7">
    <location>
        <begin position="141"/>
        <end position="160"/>
    </location>
</feature>
<sequence>MADNESSLQDDHRQHYSNSATTEDTRQDVEEQLHELLQVLFELAVMVYDFQPDGNKLVWNKINSVLEHYKTIDEMKTGLTSYIPEEVINYVENGQNPDLFTQAFVSRAATENQFTNGKIKAVDSFRSLLSDEFAKSFPDLYENNNDLDAPQLEQEPSSSS</sequence>
<evidence type="ECO:0000256" key="3">
    <source>
        <dbReference type="ARBA" id="ARBA00023015"/>
    </source>
</evidence>